<dbReference type="Proteomes" id="UP000265520">
    <property type="component" value="Unassembled WGS sequence"/>
</dbReference>
<evidence type="ECO:0000313" key="2">
    <source>
        <dbReference type="Proteomes" id="UP000265520"/>
    </source>
</evidence>
<protein>
    <submittedName>
        <fullName evidence="1">Uncharacterized protein</fullName>
    </submittedName>
</protein>
<evidence type="ECO:0000313" key="1">
    <source>
        <dbReference type="EMBL" id="MCH86136.1"/>
    </source>
</evidence>
<gene>
    <name evidence="1" type="ORF">A2U01_0006990</name>
</gene>
<keyword evidence="2" id="KW-1185">Reference proteome</keyword>
<name>A0A392MF70_9FABA</name>
<dbReference type="AlphaFoldDB" id="A0A392MF70"/>
<feature type="non-terminal residue" evidence="1">
    <location>
        <position position="1"/>
    </location>
</feature>
<comment type="caution">
    <text evidence="1">The sequence shown here is derived from an EMBL/GenBank/DDBJ whole genome shotgun (WGS) entry which is preliminary data.</text>
</comment>
<accession>A0A392MF70</accession>
<reference evidence="1 2" key="1">
    <citation type="journal article" date="2018" name="Front. Plant Sci.">
        <title>Red Clover (Trifolium pratense) and Zigzag Clover (T. medium) - A Picture of Genomic Similarities and Differences.</title>
        <authorList>
            <person name="Dluhosova J."/>
            <person name="Istvanek J."/>
            <person name="Nedelnik J."/>
            <person name="Repkova J."/>
        </authorList>
    </citation>
    <scope>NUCLEOTIDE SEQUENCE [LARGE SCALE GENOMIC DNA]</scope>
    <source>
        <strain evidence="2">cv. 10/8</strain>
        <tissue evidence="1">Leaf</tissue>
    </source>
</reference>
<proteinExistence type="predicted"/>
<dbReference type="EMBL" id="LXQA010009791">
    <property type="protein sequence ID" value="MCH86136.1"/>
    <property type="molecule type" value="Genomic_DNA"/>
</dbReference>
<organism evidence="1 2">
    <name type="scientific">Trifolium medium</name>
    <dbReference type="NCBI Taxonomy" id="97028"/>
    <lineage>
        <taxon>Eukaryota</taxon>
        <taxon>Viridiplantae</taxon>
        <taxon>Streptophyta</taxon>
        <taxon>Embryophyta</taxon>
        <taxon>Tracheophyta</taxon>
        <taxon>Spermatophyta</taxon>
        <taxon>Magnoliopsida</taxon>
        <taxon>eudicotyledons</taxon>
        <taxon>Gunneridae</taxon>
        <taxon>Pentapetalae</taxon>
        <taxon>rosids</taxon>
        <taxon>fabids</taxon>
        <taxon>Fabales</taxon>
        <taxon>Fabaceae</taxon>
        <taxon>Papilionoideae</taxon>
        <taxon>50 kb inversion clade</taxon>
        <taxon>NPAAA clade</taxon>
        <taxon>Hologalegina</taxon>
        <taxon>IRL clade</taxon>
        <taxon>Trifolieae</taxon>
        <taxon>Trifolium</taxon>
    </lineage>
</organism>
<sequence length="44" mass="4636">IRSIGPPNLVRGSVLTSSGFSPLPIAVAGDRTMVLLIKSNINHH</sequence>